<keyword evidence="3" id="KW-1185">Reference proteome</keyword>
<evidence type="ECO:0000313" key="3">
    <source>
        <dbReference type="Proteomes" id="UP001338125"/>
    </source>
</evidence>
<dbReference type="EMBL" id="JAVFKD010000012">
    <property type="protein sequence ID" value="KAK5993296.1"/>
    <property type="molecule type" value="Genomic_DNA"/>
</dbReference>
<reference evidence="2 3" key="1">
    <citation type="submission" date="2024-01" db="EMBL/GenBank/DDBJ databases">
        <title>Complete genome of Cladobotryum mycophilum ATHUM6906.</title>
        <authorList>
            <person name="Christinaki A.C."/>
            <person name="Myridakis A.I."/>
            <person name="Kouvelis V.N."/>
        </authorList>
    </citation>
    <scope>NUCLEOTIDE SEQUENCE [LARGE SCALE GENOMIC DNA]</scope>
    <source>
        <strain evidence="2 3">ATHUM6906</strain>
    </source>
</reference>
<feature type="compositionally biased region" description="Polar residues" evidence="1">
    <location>
        <begin position="545"/>
        <end position="561"/>
    </location>
</feature>
<feature type="region of interest" description="Disordered" evidence="1">
    <location>
        <begin position="163"/>
        <end position="315"/>
    </location>
</feature>
<feature type="compositionally biased region" description="Polar residues" evidence="1">
    <location>
        <begin position="263"/>
        <end position="277"/>
    </location>
</feature>
<proteinExistence type="predicted"/>
<feature type="compositionally biased region" description="Basic and acidic residues" evidence="1">
    <location>
        <begin position="441"/>
        <end position="451"/>
    </location>
</feature>
<feature type="compositionally biased region" description="Polar residues" evidence="1">
    <location>
        <begin position="489"/>
        <end position="500"/>
    </location>
</feature>
<feature type="compositionally biased region" description="Basic and acidic residues" evidence="1">
    <location>
        <begin position="369"/>
        <end position="380"/>
    </location>
</feature>
<feature type="compositionally biased region" description="Pro residues" evidence="1">
    <location>
        <begin position="469"/>
        <end position="480"/>
    </location>
</feature>
<feature type="compositionally biased region" description="Polar residues" evidence="1">
    <location>
        <begin position="210"/>
        <end position="219"/>
    </location>
</feature>
<evidence type="ECO:0000313" key="2">
    <source>
        <dbReference type="EMBL" id="KAK5993296.1"/>
    </source>
</evidence>
<feature type="compositionally biased region" description="Polar residues" evidence="1">
    <location>
        <begin position="247"/>
        <end position="256"/>
    </location>
</feature>
<sequence length="613" mass="67740">MESLSGVLLIPPDRAHILSKPVWKTRYVVIGRRTATKKDRQNSTTSQHGRPAHSCDTKPLTKVFTDEYCISVFKHKEDAEPVHQWPTSCVVDCQVQMVTYRKQGPAMPTLIVTLSDKERKRRSTRAAGLISNKESGASLWFRTPQDDQYPSLHEWAQFILSKKAPASSDGPGSSVFASPFTPRSRDATEYHTRPGSGNHNNRADMRPLQHKSSSATYSTGRERPATFSSDSPSLRSKRSDVSSPSSINQHPNQKVTYTVGGQHYTTVLPSDAGSPTSRDGPYQGDLIEGWTTAQGRSSTMSSPTRGRESATPPAQSMILDVSAPPAPGETILDRAFQLGHIPGAEQHIPGQEKFSSIARFDALMRDLEEKQKQKEAEHQSEQMGLRSAFEADDSEDEMESHDSDEEDDSDYDAYSADEQDHSYGRGPMISPKAQRALDFIAGRHDEPSQDHHSHRPNMSRTHLSFHADPVPPRPQSPPMRPHTAHAKSRPNQSHRTQSTPHLVPPAANRQTEDSTRRPNGDSRYSGSSSKRLSFTEFTKRLSSTSSLLVNQTNPSGGSSRGSAEIDPHSTVTPRTNMSPRGTVPPPRSREWEEQDRGCGWRGSVGVISEGGFL</sequence>
<dbReference type="Proteomes" id="UP001338125">
    <property type="component" value="Unassembled WGS sequence"/>
</dbReference>
<evidence type="ECO:0000256" key="1">
    <source>
        <dbReference type="SAM" id="MobiDB-lite"/>
    </source>
</evidence>
<feature type="compositionally biased region" description="Low complexity" evidence="1">
    <location>
        <begin position="522"/>
        <end position="531"/>
    </location>
</feature>
<feature type="compositionally biased region" description="Polar residues" evidence="1">
    <location>
        <begin position="569"/>
        <end position="579"/>
    </location>
</feature>
<feature type="region of interest" description="Disordered" evidence="1">
    <location>
        <begin position="545"/>
        <end position="613"/>
    </location>
</feature>
<name>A0ABR0SM99_9HYPO</name>
<feature type="compositionally biased region" description="Basic and acidic residues" evidence="1">
    <location>
        <begin position="587"/>
        <end position="598"/>
    </location>
</feature>
<evidence type="ECO:0008006" key="4">
    <source>
        <dbReference type="Google" id="ProtNLM"/>
    </source>
</evidence>
<protein>
    <recommendedName>
        <fullName evidence="4">PH domain-containing protein</fullName>
    </recommendedName>
</protein>
<feature type="compositionally biased region" description="Basic and acidic residues" evidence="1">
    <location>
        <begin position="183"/>
        <end position="192"/>
    </location>
</feature>
<feature type="compositionally biased region" description="Polar residues" evidence="1">
    <location>
        <begin position="291"/>
        <end position="304"/>
    </location>
</feature>
<organism evidence="2 3">
    <name type="scientific">Cladobotryum mycophilum</name>
    <dbReference type="NCBI Taxonomy" id="491253"/>
    <lineage>
        <taxon>Eukaryota</taxon>
        <taxon>Fungi</taxon>
        <taxon>Dikarya</taxon>
        <taxon>Ascomycota</taxon>
        <taxon>Pezizomycotina</taxon>
        <taxon>Sordariomycetes</taxon>
        <taxon>Hypocreomycetidae</taxon>
        <taxon>Hypocreales</taxon>
        <taxon>Hypocreaceae</taxon>
        <taxon>Cladobotryum</taxon>
    </lineage>
</organism>
<feature type="region of interest" description="Disordered" evidence="1">
    <location>
        <begin position="34"/>
        <end position="56"/>
    </location>
</feature>
<comment type="caution">
    <text evidence="2">The sequence shown here is derived from an EMBL/GenBank/DDBJ whole genome shotgun (WGS) entry which is preliminary data.</text>
</comment>
<feature type="region of interest" description="Disordered" evidence="1">
    <location>
        <begin position="369"/>
        <end position="531"/>
    </location>
</feature>
<accession>A0ABR0SM99</accession>
<gene>
    <name evidence="2" type="ORF">PT974_06725</name>
</gene>
<feature type="compositionally biased region" description="Basic and acidic residues" evidence="1">
    <location>
        <begin position="510"/>
        <end position="520"/>
    </location>
</feature>
<feature type="compositionally biased region" description="Acidic residues" evidence="1">
    <location>
        <begin position="390"/>
        <end position="417"/>
    </location>
</feature>